<reference evidence="10 11" key="1">
    <citation type="submission" date="2025-05" db="UniProtKB">
        <authorList>
            <consortium name="RefSeq"/>
        </authorList>
    </citation>
    <scope>IDENTIFICATION</scope>
    <source>
        <tissue evidence="10 11">Leaf</tissue>
    </source>
</reference>
<evidence type="ECO:0000256" key="5">
    <source>
        <dbReference type="PROSITE-ProRule" id="PRU10141"/>
    </source>
</evidence>
<feature type="binding site" evidence="5">
    <location>
        <position position="33"/>
    </location>
    <ligand>
        <name>ATP</name>
        <dbReference type="ChEBI" id="CHEBI:30616"/>
    </ligand>
</feature>
<dbReference type="InterPro" id="IPR017441">
    <property type="entry name" value="Protein_kinase_ATP_BS"/>
</dbReference>
<feature type="domain" description="Protein kinase" evidence="8">
    <location>
        <begin position="4"/>
        <end position="269"/>
    </location>
</feature>
<gene>
    <name evidence="10 11" type="primary">LOC115746089</name>
</gene>
<keyword evidence="6" id="KW-0723">Serine/threonine-protein kinase</keyword>
<dbReference type="PROSITE" id="PS50011">
    <property type="entry name" value="PROTEIN_KINASE_DOM"/>
    <property type="match status" value="1"/>
</dbReference>
<proteinExistence type="inferred from homology"/>
<dbReference type="RefSeq" id="XP_048136005.1">
    <property type="nucleotide sequence ID" value="XM_048280048.1"/>
</dbReference>
<comment type="similarity">
    <text evidence="6">Belongs to the protein kinase superfamily.</text>
</comment>
<dbReference type="SMART" id="SM00220">
    <property type="entry name" value="S_TKc"/>
    <property type="match status" value="1"/>
</dbReference>
<dbReference type="GO" id="GO:0016301">
    <property type="term" value="F:kinase activity"/>
    <property type="evidence" value="ECO:0007669"/>
    <property type="project" value="UniProtKB-KW"/>
</dbReference>
<keyword evidence="9" id="KW-1185">Reference proteome</keyword>
<evidence type="ECO:0000259" key="8">
    <source>
        <dbReference type="PROSITE" id="PS50011"/>
    </source>
</evidence>
<dbReference type="PANTHER" id="PTHR48011:SF7">
    <property type="entry name" value="F10K1.14 PROTEIN"/>
    <property type="match status" value="1"/>
</dbReference>
<evidence type="ECO:0000313" key="11">
    <source>
        <dbReference type="RefSeq" id="XP_048136005.1"/>
    </source>
</evidence>
<keyword evidence="3 10" id="KW-0418">Kinase</keyword>
<evidence type="ECO:0000256" key="2">
    <source>
        <dbReference type="ARBA" id="ARBA00022741"/>
    </source>
</evidence>
<dbReference type="InterPro" id="IPR011009">
    <property type="entry name" value="Kinase-like_dom_sf"/>
</dbReference>
<dbReference type="InterPro" id="IPR052751">
    <property type="entry name" value="Plant_MAPKKK"/>
</dbReference>
<keyword evidence="2 5" id="KW-0547">Nucleotide-binding</keyword>
<keyword evidence="1" id="KW-0808">Transferase</keyword>
<dbReference type="PANTHER" id="PTHR48011">
    <property type="entry name" value="CCR4-NOT TRANSCRIPTIONAL COMPLEX SUBUNIT CAF120-RELATED"/>
    <property type="match status" value="1"/>
</dbReference>
<dbReference type="InterPro" id="IPR008271">
    <property type="entry name" value="Ser/Thr_kinase_AS"/>
</dbReference>
<accession>A0ABM3HHD0</accession>
<keyword evidence="4 5" id="KW-0067">ATP-binding</keyword>
<dbReference type="CDD" id="cd06606">
    <property type="entry name" value="STKc_MAPKKK"/>
    <property type="match status" value="1"/>
</dbReference>
<protein>
    <submittedName>
        <fullName evidence="10">Mitogen-activated protein kinase kinase kinase 18 isoform X1</fullName>
    </submittedName>
    <submittedName>
        <fullName evidence="11">Mitogen-activated protein kinase kinase kinase 18 isoform X2</fullName>
    </submittedName>
</protein>
<organism evidence="9 11">
    <name type="scientific">Rhodamnia argentea</name>
    <dbReference type="NCBI Taxonomy" id="178133"/>
    <lineage>
        <taxon>Eukaryota</taxon>
        <taxon>Viridiplantae</taxon>
        <taxon>Streptophyta</taxon>
        <taxon>Embryophyta</taxon>
        <taxon>Tracheophyta</taxon>
        <taxon>Spermatophyta</taxon>
        <taxon>Magnoliopsida</taxon>
        <taxon>eudicotyledons</taxon>
        <taxon>Gunneridae</taxon>
        <taxon>Pentapetalae</taxon>
        <taxon>rosids</taxon>
        <taxon>malvids</taxon>
        <taxon>Myrtales</taxon>
        <taxon>Myrtaceae</taxon>
        <taxon>Myrtoideae</taxon>
        <taxon>Myrteae</taxon>
        <taxon>Australasian group</taxon>
        <taxon>Rhodamnia</taxon>
    </lineage>
</organism>
<dbReference type="GeneID" id="115746089"/>
<name>A0ABM3HHD0_9MYRT</name>
<dbReference type="RefSeq" id="XP_048136004.1">
    <property type="nucleotide sequence ID" value="XM_048280047.1"/>
</dbReference>
<evidence type="ECO:0000256" key="1">
    <source>
        <dbReference type="ARBA" id="ARBA00022679"/>
    </source>
</evidence>
<evidence type="ECO:0000256" key="3">
    <source>
        <dbReference type="ARBA" id="ARBA00022777"/>
    </source>
</evidence>
<dbReference type="Pfam" id="PF00069">
    <property type="entry name" value="Pkinase"/>
    <property type="match status" value="1"/>
</dbReference>
<evidence type="ECO:0000256" key="4">
    <source>
        <dbReference type="ARBA" id="ARBA00022840"/>
    </source>
</evidence>
<evidence type="ECO:0000313" key="10">
    <source>
        <dbReference type="RefSeq" id="XP_048136004.1"/>
    </source>
</evidence>
<dbReference type="InterPro" id="IPR000719">
    <property type="entry name" value="Prot_kinase_dom"/>
</dbReference>
<dbReference type="PROSITE" id="PS00108">
    <property type="entry name" value="PROTEIN_KINASE_ST"/>
    <property type="match status" value="1"/>
</dbReference>
<evidence type="ECO:0000256" key="7">
    <source>
        <dbReference type="SAM" id="MobiDB-lite"/>
    </source>
</evidence>
<feature type="region of interest" description="Disordered" evidence="7">
    <location>
        <begin position="290"/>
        <end position="311"/>
    </location>
</feature>
<evidence type="ECO:0000256" key="6">
    <source>
        <dbReference type="RuleBase" id="RU000304"/>
    </source>
</evidence>
<feature type="compositionally biased region" description="Acidic residues" evidence="7">
    <location>
        <begin position="290"/>
        <end position="300"/>
    </location>
</feature>
<dbReference type="PROSITE" id="PS00107">
    <property type="entry name" value="PROTEIN_KINASE_ATP"/>
    <property type="match status" value="1"/>
</dbReference>
<evidence type="ECO:0000313" key="9">
    <source>
        <dbReference type="Proteomes" id="UP000827889"/>
    </source>
</evidence>
<dbReference type="Proteomes" id="UP000827889">
    <property type="component" value="Chromosome 6"/>
</dbReference>
<dbReference type="SUPFAM" id="SSF56112">
    <property type="entry name" value="Protein kinase-like (PK-like)"/>
    <property type="match status" value="1"/>
</dbReference>
<dbReference type="Gene3D" id="1.10.510.10">
    <property type="entry name" value="Transferase(Phosphotransferase) domain 1"/>
    <property type="match status" value="1"/>
</dbReference>
<sequence>MASWVRGRCIGRGSFGTVCLGFHKRTGEVFAVKSVDTASCLPHQIESLENEIRILRSLPPSPHVVAYLRDDVTSSDGPAKMTCRNLHMEYVPGGTAADLAARRGGKFSDVDEAVVRSQARCVVSALQQLHSRGIVHCDVKGTNILVGQDPRSAKLADFGSAIRIGESGDSIAPRGSPLWMAPEVIRGECQGPTSDVWSLGCAVVEMVTGRPPWEDHGVVDTLSRIGYSSEIPEYPAQLSKQGRDFLDKCLRRDPEARWSCDRLLQHPFLQKDAMADSSPRGVLDWVSSEIEEDEEEDGGDEVGVNSNSISDEDVADARARIGKLSSRRGANWESEGWTVVRRNRECEREAEEEAGTSSQYRETSGVELGNGSGIVEYSNFSGMLLATEAQCNSSSSSGDGSEEEGGGGYLAVGEKGMGFYSSRGAVALLLHYYCHCLLRILSRNILLLFCYFTFSRFSSSTENWCVHDRSA</sequence>